<dbReference type="Pfam" id="PF00535">
    <property type="entry name" value="Glycos_transf_2"/>
    <property type="match status" value="1"/>
</dbReference>
<keyword evidence="2" id="KW-0328">Glycosyltransferase</keyword>
<dbReference type="InterPro" id="IPR001173">
    <property type="entry name" value="Glyco_trans_2-like"/>
</dbReference>
<dbReference type="EMBL" id="CP016094">
    <property type="protein sequence ID" value="AOS45890.1"/>
    <property type="molecule type" value="Genomic_DNA"/>
</dbReference>
<dbReference type="Proteomes" id="UP000095228">
    <property type="component" value="Chromosome"/>
</dbReference>
<dbReference type="PANTHER" id="PTHR22916">
    <property type="entry name" value="GLYCOSYLTRANSFERASE"/>
    <property type="match status" value="1"/>
</dbReference>
<organism evidence="2 3">
    <name type="scientific">Lacunisphaera limnophila</name>
    <dbReference type="NCBI Taxonomy" id="1838286"/>
    <lineage>
        <taxon>Bacteria</taxon>
        <taxon>Pseudomonadati</taxon>
        <taxon>Verrucomicrobiota</taxon>
        <taxon>Opitutia</taxon>
        <taxon>Opitutales</taxon>
        <taxon>Opitutaceae</taxon>
        <taxon>Lacunisphaera</taxon>
    </lineage>
</organism>
<dbReference type="PANTHER" id="PTHR22916:SF3">
    <property type="entry name" value="UDP-GLCNAC:BETAGAL BETA-1,3-N-ACETYLGLUCOSAMINYLTRANSFERASE-LIKE PROTEIN 1"/>
    <property type="match status" value="1"/>
</dbReference>
<dbReference type="OrthoDB" id="9785185at2"/>
<accession>A0A1D8AYC2</accession>
<dbReference type="RefSeq" id="WP_083270381.1">
    <property type="nucleotide sequence ID" value="NZ_CP016094.1"/>
</dbReference>
<dbReference type="STRING" id="1838286.Verru16b_02981"/>
<keyword evidence="2" id="KW-0808">Transferase</keyword>
<evidence type="ECO:0000313" key="3">
    <source>
        <dbReference type="Proteomes" id="UP000095228"/>
    </source>
</evidence>
<proteinExistence type="predicted"/>
<dbReference type="GO" id="GO:0016758">
    <property type="term" value="F:hexosyltransferase activity"/>
    <property type="evidence" value="ECO:0007669"/>
    <property type="project" value="UniProtKB-ARBA"/>
</dbReference>
<dbReference type="AlphaFoldDB" id="A0A1D8AYC2"/>
<feature type="domain" description="Glycosyltransferase 2-like" evidence="1">
    <location>
        <begin position="6"/>
        <end position="180"/>
    </location>
</feature>
<gene>
    <name evidence="2" type="primary">epsJ</name>
    <name evidence="2" type="ORF">Verru16b_02981</name>
</gene>
<protein>
    <submittedName>
        <fullName evidence="2">Putative glycosyltransferase EpsJ</fullName>
        <ecNumber evidence="2">2.4.-.-</ecNumber>
    </submittedName>
</protein>
<evidence type="ECO:0000259" key="1">
    <source>
        <dbReference type="Pfam" id="PF00535"/>
    </source>
</evidence>
<evidence type="ECO:0000313" key="2">
    <source>
        <dbReference type="EMBL" id="AOS45890.1"/>
    </source>
</evidence>
<dbReference type="Gene3D" id="3.90.550.10">
    <property type="entry name" value="Spore Coat Polysaccharide Biosynthesis Protein SpsA, Chain A"/>
    <property type="match status" value="1"/>
</dbReference>
<dbReference type="InterPro" id="IPR029044">
    <property type="entry name" value="Nucleotide-diphossugar_trans"/>
</dbReference>
<sequence length="307" mass="35442">MSPHITVCLPNLNAGEYIEERINSISAQTFGNYEVIINDGYSNDGSFEELTKYAKRDKRVRILQSPPLGIYDGWNRCILESTGKWIYIATSDDTMHPRCLEMLNQSASKNIEVVTSKPWQIDEFGESSILDIEFIRRLSARRRIASGLIDTRREFRAGLWQSTPSMSLTQMLIRRDVFDKAGFFPEDLGGFGDYLWQMRMLQRCQVYYVARKLGSWRRHDKQSTTSRREDLLLARAQIAQRIFSEGCNYLDEVTQRAFAYCLYTAGILSVNISLAEAAEYLAVLVKRRSLAKKIVTRIELFTELRIL</sequence>
<reference evidence="2 3" key="1">
    <citation type="submission" date="2016-06" db="EMBL/GenBank/DDBJ databases">
        <title>Three novel species with peptidoglycan cell walls form the new genus Lacunisphaera gen. nov. in the family Opitutaceae of the verrucomicrobial subdivision 4.</title>
        <authorList>
            <person name="Rast P."/>
            <person name="Gloeckner I."/>
            <person name="Jogler M."/>
            <person name="Boedeker C."/>
            <person name="Jeske O."/>
            <person name="Wiegand S."/>
            <person name="Reinhardt R."/>
            <person name="Schumann P."/>
            <person name="Rohde M."/>
            <person name="Spring S."/>
            <person name="Gloeckner F.O."/>
            <person name="Jogler C."/>
        </authorList>
    </citation>
    <scope>NUCLEOTIDE SEQUENCE [LARGE SCALE GENOMIC DNA]</scope>
    <source>
        <strain evidence="2 3">IG16b</strain>
    </source>
</reference>
<name>A0A1D8AYC2_9BACT</name>
<dbReference type="SUPFAM" id="SSF53448">
    <property type="entry name" value="Nucleotide-diphospho-sugar transferases"/>
    <property type="match status" value="1"/>
</dbReference>
<keyword evidence="3" id="KW-1185">Reference proteome</keyword>
<dbReference type="KEGG" id="obg:Verru16b_02981"/>
<dbReference type="EC" id="2.4.-.-" evidence="2"/>